<evidence type="ECO:0000256" key="1">
    <source>
        <dbReference type="ARBA" id="ARBA00022490"/>
    </source>
</evidence>
<comment type="subcellular location">
    <subcellularLocation>
        <location evidence="5">Cytoplasm</location>
    </subcellularLocation>
    <subcellularLocation>
        <location evidence="5">Nucleus</location>
    </subcellularLocation>
</comment>
<dbReference type="CDD" id="cd03755">
    <property type="entry name" value="proteasome_alpha_type_7"/>
    <property type="match status" value="1"/>
</dbReference>
<dbReference type="SMART" id="SM00948">
    <property type="entry name" value="Proteasome_A_N"/>
    <property type="match status" value="1"/>
</dbReference>
<evidence type="ECO:0000313" key="8">
    <source>
        <dbReference type="EMBL" id="RKP00452.1"/>
    </source>
</evidence>
<sequence>MSGYDRALTIFSPDGHLFQVEYAAEAVNKGTCVVGIKGASCSVLAVEKRSILKLQSEHGGNTSKIKMLDDHVWLAFAGLNADAGVLVDKARVECQSHRLTIEDPVTVEYIARHIASIQQRYTQSGGVRPFGLSTLIVGVDPHDVTKQPQLYQTDPSGIFTAWKATAIGRSSATVRTFLEKHWTAGLDEDAAVKLAVKGLLEVVQTGAKNLEVAVMGSDAKLRILSTEAVEAVTKRIEDEEAAEQEKKARRKGAAAAQATA</sequence>
<dbReference type="GO" id="GO:0005634">
    <property type="term" value="C:nucleus"/>
    <property type="evidence" value="ECO:0007669"/>
    <property type="project" value="UniProtKB-SubCell"/>
</dbReference>
<comment type="similarity">
    <text evidence="4 5">Belongs to the peptidase T1A family.</text>
</comment>
<dbReference type="AlphaFoldDB" id="A0A4P9X5Q5"/>
<evidence type="ECO:0000256" key="6">
    <source>
        <dbReference type="SAM" id="MobiDB-lite"/>
    </source>
</evidence>
<dbReference type="FunFam" id="3.60.20.10:FF:000004">
    <property type="entry name" value="Proteasome subunit alpha type-4"/>
    <property type="match status" value="1"/>
</dbReference>
<keyword evidence="9" id="KW-1185">Reference proteome</keyword>
<proteinExistence type="inferred from homology"/>
<dbReference type="Gene3D" id="3.60.20.10">
    <property type="entry name" value="Glutamine Phosphoribosylpyrophosphate, subunit 1, domain 1"/>
    <property type="match status" value="1"/>
</dbReference>
<dbReference type="PANTHER" id="PTHR11599">
    <property type="entry name" value="PROTEASOME SUBUNIT ALPHA/BETA"/>
    <property type="match status" value="1"/>
</dbReference>
<keyword evidence="1 5" id="KW-0963">Cytoplasm</keyword>
<evidence type="ECO:0000259" key="7">
    <source>
        <dbReference type="PROSITE" id="PS00388"/>
    </source>
</evidence>
<evidence type="ECO:0000256" key="2">
    <source>
        <dbReference type="ARBA" id="ARBA00022942"/>
    </source>
</evidence>
<dbReference type="EMBL" id="ML014215">
    <property type="protein sequence ID" value="RKP00452.1"/>
    <property type="molecule type" value="Genomic_DNA"/>
</dbReference>
<dbReference type="NCBIfam" id="NF003075">
    <property type="entry name" value="PRK03996.1"/>
    <property type="match status" value="1"/>
</dbReference>
<reference evidence="9" key="1">
    <citation type="journal article" date="2018" name="Nat. Microbiol.">
        <title>Leveraging single-cell genomics to expand the fungal tree of life.</title>
        <authorList>
            <person name="Ahrendt S.R."/>
            <person name="Quandt C.A."/>
            <person name="Ciobanu D."/>
            <person name="Clum A."/>
            <person name="Salamov A."/>
            <person name="Andreopoulos B."/>
            <person name="Cheng J.F."/>
            <person name="Woyke T."/>
            <person name="Pelin A."/>
            <person name="Henrissat B."/>
            <person name="Reynolds N.K."/>
            <person name="Benny G.L."/>
            <person name="Smith M.E."/>
            <person name="James T.Y."/>
            <person name="Grigoriev I.V."/>
        </authorList>
    </citation>
    <scope>NUCLEOTIDE SEQUENCE [LARGE SCALE GENOMIC DNA]</scope>
    <source>
        <strain evidence="9">ATCC 52028</strain>
    </source>
</reference>
<dbReference type="Pfam" id="PF00227">
    <property type="entry name" value="Proteasome"/>
    <property type="match status" value="1"/>
</dbReference>
<dbReference type="InterPro" id="IPR050115">
    <property type="entry name" value="Proteasome_alpha"/>
</dbReference>
<protein>
    <recommendedName>
        <fullName evidence="5">Proteasome subunit alpha type</fullName>
    </recommendedName>
</protein>
<dbReference type="InterPro" id="IPR016050">
    <property type="entry name" value="Proteasome_bsu_CS"/>
</dbReference>
<dbReference type="GO" id="GO:0019773">
    <property type="term" value="C:proteasome core complex, alpha-subunit complex"/>
    <property type="evidence" value="ECO:0007669"/>
    <property type="project" value="UniProtKB-UniRule"/>
</dbReference>
<organism evidence="8 9">
    <name type="scientific">Caulochytrium protostelioides</name>
    <dbReference type="NCBI Taxonomy" id="1555241"/>
    <lineage>
        <taxon>Eukaryota</taxon>
        <taxon>Fungi</taxon>
        <taxon>Fungi incertae sedis</taxon>
        <taxon>Chytridiomycota</taxon>
        <taxon>Chytridiomycota incertae sedis</taxon>
        <taxon>Chytridiomycetes</taxon>
        <taxon>Caulochytriales</taxon>
        <taxon>Caulochytriaceae</taxon>
        <taxon>Caulochytrium</taxon>
    </lineage>
</organism>
<evidence type="ECO:0000256" key="5">
    <source>
        <dbReference type="RuleBase" id="RU000551"/>
    </source>
</evidence>
<dbReference type="InterPro" id="IPR001353">
    <property type="entry name" value="Proteasome_sua/b"/>
</dbReference>
<evidence type="ECO:0000313" key="9">
    <source>
        <dbReference type="Proteomes" id="UP000274922"/>
    </source>
</evidence>
<dbReference type="PROSITE" id="PS51475">
    <property type="entry name" value="PROTEASOME_ALPHA_2"/>
    <property type="match status" value="1"/>
</dbReference>
<dbReference type="GO" id="GO:0005737">
    <property type="term" value="C:cytoplasm"/>
    <property type="evidence" value="ECO:0007669"/>
    <property type="project" value="UniProtKB-SubCell"/>
</dbReference>
<dbReference type="PROSITE" id="PS00388">
    <property type="entry name" value="PROTEASOME_ALPHA_1"/>
    <property type="match status" value="1"/>
</dbReference>
<dbReference type="Proteomes" id="UP000274922">
    <property type="component" value="Unassembled WGS sequence"/>
</dbReference>
<dbReference type="PROSITE" id="PS00854">
    <property type="entry name" value="PROTEASOME_BETA_1"/>
    <property type="match status" value="1"/>
</dbReference>
<evidence type="ECO:0000256" key="3">
    <source>
        <dbReference type="ARBA" id="ARBA00023242"/>
    </source>
</evidence>
<feature type="region of interest" description="Disordered" evidence="6">
    <location>
        <begin position="236"/>
        <end position="260"/>
    </location>
</feature>
<keyword evidence="3 5" id="KW-0539">Nucleus</keyword>
<dbReference type="InterPro" id="IPR023332">
    <property type="entry name" value="Proteasome_alpha-type"/>
</dbReference>
<dbReference type="Pfam" id="PF10584">
    <property type="entry name" value="Proteasome_A_N"/>
    <property type="match status" value="1"/>
</dbReference>
<dbReference type="STRING" id="1555241.A0A4P9X5Q5"/>
<gene>
    <name evidence="8" type="ORF">CXG81DRAFT_13210</name>
</gene>
<evidence type="ECO:0000256" key="4">
    <source>
        <dbReference type="PROSITE-ProRule" id="PRU00808"/>
    </source>
</evidence>
<accession>A0A4P9X5Q5</accession>
<dbReference type="InterPro" id="IPR000426">
    <property type="entry name" value="Proteasome_asu_N"/>
</dbReference>
<dbReference type="GO" id="GO:0006511">
    <property type="term" value="P:ubiquitin-dependent protein catabolic process"/>
    <property type="evidence" value="ECO:0007669"/>
    <property type="project" value="InterPro"/>
</dbReference>
<dbReference type="OrthoDB" id="431557at2759"/>
<dbReference type="InterPro" id="IPR029055">
    <property type="entry name" value="Ntn_hydrolases_N"/>
</dbReference>
<comment type="subunit">
    <text evidence="5">The 26S proteasome consists of a 20S proteasome core and two 19S regulatory subunits.</text>
</comment>
<keyword evidence="2 4" id="KW-0647">Proteasome</keyword>
<dbReference type="SUPFAM" id="SSF56235">
    <property type="entry name" value="N-terminal nucleophile aminohydrolases (Ntn hydrolases)"/>
    <property type="match status" value="1"/>
</dbReference>
<feature type="domain" description="Proteasome alpha-type subunits" evidence="7">
    <location>
        <begin position="4"/>
        <end position="26"/>
    </location>
</feature>
<name>A0A4P9X5Q5_9FUNG</name>